<dbReference type="GO" id="GO:0030145">
    <property type="term" value="F:manganese ion binding"/>
    <property type="evidence" value="ECO:0007669"/>
    <property type="project" value="InterPro"/>
</dbReference>
<comment type="catalytic activity">
    <reaction evidence="5">
        <text>O-phospho-L-tyrosyl-[protein] + H2O = L-tyrosyl-[protein] + phosphate</text>
        <dbReference type="Rhea" id="RHEA:10684"/>
        <dbReference type="Rhea" id="RHEA-COMP:10136"/>
        <dbReference type="Rhea" id="RHEA-COMP:20101"/>
        <dbReference type="ChEBI" id="CHEBI:15377"/>
        <dbReference type="ChEBI" id="CHEBI:43474"/>
        <dbReference type="ChEBI" id="CHEBI:46858"/>
        <dbReference type="ChEBI" id="CHEBI:61978"/>
        <dbReference type="EC" id="3.1.3.48"/>
    </reaction>
</comment>
<name>A0A1T4LR57_9FIRM</name>
<keyword evidence="3" id="KW-0378">Hydrolase</keyword>
<dbReference type="Proteomes" id="UP000189857">
    <property type="component" value="Unassembled WGS sequence"/>
</dbReference>
<dbReference type="GO" id="GO:0004725">
    <property type="term" value="F:protein tyrosine phosphatase activity"/>
    <property type="evidence" value="ECO:0007669"/>
    <property type="project" value="UniProtKB-EC"/>
</dbReference>
<sequence>MSYIIDMHCHIVPGVDDGSQDIEESMALIEMEYDEGVRKIICTPHYMRNKNVYSSKELDKKFQLLRDKVAEKHSDMMLYLGNEVLIENGIVDDIRKGDMIHSMAASKYMLFEFNIKIPYHELYDMTKMIVETRVWPILAHVERYHCLVGHPDRIEELKQLGIYLQINASSLEGGMFDENTRWCKKMISSGVIEFISSDCHDPERRTPSYKTAASWIKKKLGEEMHDNLFRENAEKVIRGEYIQIDI</sequence>
<keyword evidence="7" id="KW-1185">Reference proteome</keyword>
<dbReference type="OrthoDB" id="9788539at2"/>
<evidence type="ECO:0000256" key="4">
    <source>
        <dbReference type="ARBA" id="ARBA00022912"/>
    </source>
</evidence>
<dbReference type="SUPFAM" id="SSF89550">
    <property type="entry name" value="PHP domain-like"/>
    <property type="match status" value="1"/>
</dbReference>
<dbReference type="InterPro" id="IPR016195">
    <property type="entry name" value="Pol/histidinol_Pase-like"/>
</dbReference>
<organism evidence="6 7">
    <name type="scientific">Eubacterium ruminantium</name>
    <dbReference type="NCBI Taxonomy" id="42322"/>
    <lineage>
        <taxon>Bacteria</taxon>
        <taxon>Bacillati</taxon>
        <taxon>Bacillota</taxon>
        <taxon>Clostridia</taxon>
        <taxon>Eubacteriales</taxon>
        <taxon>Eubacteriaceae</taxon>
        <taxon>Eubacterium</taxon>
    </lineage>
</organism>
<dbReference type="PANTHER" id="PTHR39181:SF1">
    <property type="entry name" value="TYROSINE-PROTEIN PHOSPHATASE YWQE"/>
    <property type="match status" value="1"/>
</dbReference>
<evidence type="ECO:0000313" key="6">
    <source>
        <dbReference type="EMBL" id="SJZ57127.1"/>
    </source>
</evidence>
<dbReference type="Gene3D" id="3.20.20.140">
    <property type="entry name" value="Metal-dependent hydrolases"/>
    <property type="match status" value="1"/>
</dbReference>
<protein>
    <recommendedName>
        <fullName evidence="2">protein-tyrosine-phosphatase</fullName>
        <ecNumber evidence="2">3.1.3.48</ecNumber>
    </recommendedName>
</protein>
<accession>A0A1T4LR57</accession>
<dbReference type="Pfam" id="PF19567">
    <property type="entry name" value="CpsB_CapC"/>
    <property type="match status" value="1"/>
</dbReference>
<dbReference type="RefSeq" id="WP_078786742.1">
    <property type="nucleotide sequence ID" value="NZ_FMTO01000004.1"/>
</dbReference>
<keyword evidence="4" id="KW-0904">Protein phosphatase</keyword>
<dbReference type="AlphaFoldDB" id="A0A1T4LR57"/>
<dbReference type="InterPro" id="IPR016667">
    <property type="entry name" value="Caps_polysacc_synth_CpsB/CapC"/>
</dbReference>
<evidence type="ECO:0000256" key="2">
    <source>
        <dbReference type="ARBA" id="ARBA00013064"/>
    </source>
</evidence>
<proteinExistence type="inferred from homology"/>
<dbReference type="PANTHER" id="PTHR39181">
    <property type="entry name" value="TYROSINE-PROTEIN PHOSPHATASE YWQE"/>
    <property type="match status" value="1"/>
</dbReference>
<evidence type="ECO:0000256" key="3">
    <source>
        <dbReference type="ARBA" id="ARBA00022801"/>
    </source>
</evidence>
<dbReference type="EMBL" id="FUXA01000006">
    <property type="protein sequence ID" value="SJZ57127.1"/>
    <property type="molecule type" value="Genomic_DNA"/>
</dbReference>
<gene>
    <name evidence="6" type="ORF">SAMN02745110_00885</name>
</gene>
<dbReference type="PIRSF" id="PIRSF016557">
    <property type="entry name" value="Caps_synth_CpsB"/>
    <property type="match status" value="1"/>
</dbReference>
<evidence type="ECO:0000256" key="1">
    <source>
        <dbReference type="ARBA" id="ARBA00005750"/>
    </source>
</evidence>
<evidence type="ECO:0000313" key="7">
    <source>
        <dbReference type="Proteomes" id="UP000189857"/>
    </source>
</evidence>
<evidence type="ECO:0000256" key="5">
    <source>
        <dbReference type="ARBA" id="ARBA00051722"/>
    </source>
</evidence>
<comment type="similarity">
    <text evidence="1">Belongs to the metallo-dependent hydrolases superfamily. CpsB/CapC family.</text>
</comment>
<dbReference type="EC" id="3.1.3.48" evidence="2"/>
<reference evidence="6 7" key="1">
    <citation type="submission" date="2017-02" db="EMBL/GenBank/DDBJ databases">
        <authorList>
            <person name="Peterson S.W."/>
        </authorList>
    </citation>
    <scope>NUCLEOTIDE SEQUENCE [LARGE SCALE GENOMIC DNA]</scope>
    <source>
        <strain evidence="6 7">ATCC 17233</strain>
    </source>
</reference>